<keyword evidence="5" id="KW-0460">Magnesium</keyword>
<dbReference type="CDD" id="cd16841">
    <property type="entry name" value="RraA_family"/>
    <property type="match status" value="1"/>
</dbReference>
<name>M6FNR4_9LEPT</name>
<feature type="binding site" evidence="5">
    <location>
        <position position="110"/>
    </location>
    <ligand>
        <name>Mg(2+)</name>
        <dbReference type="ChEBI" id="CHEBI:18420"/>
    </ligand>
</feature>
<dbReference type="PANTHER" id="PTHR33254">
    <property type="entry name" value="4-HYDROXY-4-METHYL-2-OXOGLUTARATE ALDOLASE 3-RELATED"/>
    <property type="match status" value="1"/>
</dbReference>
<evidence type="ECO:0000256" key="2">
    <source>
        <dbReference type="ARBA" id="ARBA00016549"/>
    </source>
</evidence>
<dbReference type="Proteomes" id="UP000012101">
    <property type="component" value="Unassembled WGS sequence"/>
</dbReference>
<dbReference type="PANTHER" id="PTHR33254:SF4">
    <property type="entry name" value="4-HYDROXY-4-METHYL-2-OXOGLUTARATE ALDOLASE 3-RELATED"/>
    <property type="match status" value="1"/>
</dbReference>
<gene>
    <name evidence="6" type="ORF">LEP1GSC038_2090</name>
</gene>
<evidence type="ECO:0000256" key="4">
    <source>
        <dbReference type="ARBA" id="ARBA00030169"/>
    </source>
</evidence>
<dbReference type="SUPFAM" id="SSF89562">
    <property type="entry name" value="RraA-like"/>
    <property type="match status" value="1"/>
</dbReference>
<sequence length="215" mass="23296">MNSLELLREFSTPLISDALDSLGINGGLEGIRPIDINSKIVGPAFTVQFAPVKENQQGNAADYLEEVPPGSVIVLENQGRTDCTVWGDILSKLSLNKKINGTVINGMGRDIAEILSIGYPLFVKGTYMKSGKGRTQMQSTQASVVIGSTEINPGDILVGDASGVISIKKEILNEVVSLCQKIDEMEKIILQECLAGMPLSKSRKKHNYNQYSIIK</sequence>
<feature type="binding site" evidence="5">
    <location>
        <position position="109"/>
    </location>
    <ligand>
        <name>substrate</name>
    </ligand>
</feature>
<comment type="cofactor">
    <cofactor evidence="5">
        <name>Mg(2+)</name>
        <dbReference type="ChEBI" id="CHEBI:18420"/>
    </cofactor>
</comment>
<dbReference type="EMBL" id="AFJM02000037">
    <property type="protein sequence ID" value="EMM72772.1"/>
    <property type="molecule type" value="Genomic_DNA"/>
</dbReference>
<evidence type="ECO:0000313" key="6">
    <source>
        <dbReference type="EMBL" id="EMM72772.1"/>
    </source>
</evidence>
<protein>
    <recommendedName>
        <fullName evidence="2">Putative 4-hydroxy-4-methyl-2-oxoglutarate aldolase</fullName>
    </recommendedName>
    <alternativeName>
        <fullName evidence="3">Regulator of ribonuclease activity homolog</fullName>
    </alternativeName>
    <alternativeName>
        <fullName evidence="4">RraA-like protein</fullName>
    </alternativeName>
</protein>
<dbReference type="GO" id="GO:0008948">
    <property type="term" value="F:oxaloacetate decarboxylase activity"/>
    <property type="evidence" value="ECO:0007669"/>
    <property type="project" value="TreeGrafter"/>
</dbReference>
<dbReference type="GO" id="GO:0008168">
    <property type="term" value="F:methyltransferase activity"/>
    <property type="evidence" value="ECO:0007669"/>
    <property type="project" value="UniProtKB-KW"/>
</dbReference>
<dbReference type="InterPro" id="IPR005493">
    <property type="entry name" value="RraA/RraA-like"/>
</dbReference>
<dbReference type="Gene3D" id="3.50.30.40">
    <property type="entry name" value="Ribonuclease E inhibitor RraA/RraA-like"/>
    <property type="match status" value="1"/>
</dbReference>
<reference evidence="6 7" key="1">
    <citation type="submission" date="2013-01" db="EMBL/GenBank/DDBJ databases">
        <authorList>
            <person name="Harkins D.M."/>
            <person name="Durkin A.S."/>
            <person name="Brinkac L.M."/>
            <person name="Haft D.H."/>
            <person name="Selengut J.D."/>
            <person name="Sanka R."/>
            <person name="DePew J."/>
            <person name="Purushe J."/>
            <person name="Hospenthal D.R."/>
            <person name="Murray C.K."/>
            <person name="Pimentel G."/>
            <person name="Wasfy M."/>
            <person name="Vinetz J.M."/>
            <person name="Sutton G.G."/>
            <person name="Nierman W.C."/>
            <person name="Fouts D.E."/>
        </authorList>
    </citation>
    <scope>NUCLEOTIDE SEQUENCE [LARGE SCALE GENOMIC DNA]</scope>
    <source>
        <strain evidence="6 7">2006001855</strain>
    </source>
</reference>
<dbReference type="GO" id="GO:0032259">
    <property type="term" value="P:methylation"/>
    <property type="evidence" value="ECO:0007669"/>
    <property type="project" value="UniProtKB-KW"/>
</dbReference>
<dbReference type="AlphaFoldDB" id="M6FNR4"/>
<proteinExistence type="predicted"/>
<keyword evidence="6" id="KW-0489">Methyltransferase</keyword>
<evidence type="ECO:0000256" key="1">
    <source>
        <dbReference type="ARBA" id="ARBA00001968"/>
    </source>
</evidence>
<dbReference type="GO" id="GO:0046872">
    <property type="term" value="F:metal ion binding"/>
    <property type="evidence" value="ECO:0007669"/>
    <property type="project" value="UniProtKB-KW"/>
</dbReference>
<organism evidence="6 7">
    <name type="scientific">Leptospira weilii str. 2006001855</name>
    <dbReference type="NCBI Taxonomy" id="996804"/>
    <lineage>
        <taxon>Bacteria</taxon>
        <taxon>Pseudomonadati</taxon>
        <taxon>Spirochaetota</taxon>
        <taxon>Spirochaetia</taxon>
        <taxon>Leptospirales</taxon>
        <taxon>Leptospiraceae</taxon>
        <taxon>Leptospira</taxon>
    </lineage>
</organism>
<evidence type="ECO:0000256" key="3">
    <source>
        <dbReference type="ARBA" id="ARBA00029596"/>
    </source>
</evidence>
<dbReference type="InterPro" id="IPR036704">
    <property type="entry name" value="RraA/RraA-like_sf"/>
</dbReference>
<keyword evidence="5" id="KW-0479">Metal-binding</keyword>
<comment type="caution">
    <text evidence="6">The sequence shown here is derived from an EMBL/GenBank/DDBJ whole genome shotgun (WGS) entry which is preliminary data.</text>
</comment>
<evidence type="ECO:0000313" key="7">
    <source>
        <dbReference type="Proteomes" id="UP000012101"/>
    </source>
</evidence>
<comment type="cofactor">
    <cofactor evidence="1">
        <name>a divalent metal cation</name>
        <dbReference type="ChEBI" id="CHEBI:60240"/>
    </cofactor>
</comment>
<evidence type="ECO:0000256" key="5">
    <source>
        <dbReference type="PIRSR" id="PIRSR605493-1"/>
    </source>
</evidence>
<accession>M6FNR4</accession>
<keyword evidence="6" id="KW-0808">Transferase</keyword>
<feature type="binding site" evidence="5">
    <location>
        <begin position="87"/>
        <end position="90"/>
    </location>
    <ligand>
        <name>substrate</name>
    </ligand>
</feature>
<dbReference type="Pfam" id="PF03737">
    <property type="entry name" value="RraA-like"/>
    <property type="match status" value="1"/>
</dbReference>
<dbReference type="GO" id="GO:0047443">
    <property type="term" value="F:4-hydroxy-4-methyl-2-oxoglutarate aldolase activity"/>
    <property type="evidence" value="ECO:0007669"/>
    <property type="project" value="TreeGrafter"/>
</dbReference>